<keyword evidence="2" id="KW-1185">Reference proteome</keyword>
<protein>
    <submittedName>
        <fullName evidence="1">Uncharacterized protein</fullName>
    </submittedName>
</protein>
<gene>
    <name evidence="1" type="ORF">MSPICULIGERA_LOCUS3168</name>
</gene>
<accession>A0AA36C9Y0</accession>
<sequence length="67" mass="7165">MESANDNDDTGVICSKGYYLASPSWDSGSAPMGKFVGDYVFIESCYQACLNNYGLFKCATTTTAAGR</sequence>
<feature type="non-terminal residue" evidence="1">
    <location>
        <position position="1"/>
    </location>
</feature>
<organism evidence="1 2">
    <name type="scientific">Mesorhabditis spiculigera</name>
    <dbReference type="NCBI Taxonomy" id="96644"/>
    <lineage>
        <taxon>Eukaryota</taxon>
        <taxon>Metazoa</taxon>
        <taxon>Ecdysozoa</taxon>
        <taxon>Nematoda</taxon>
        <taxon>Chromadorea</taxon>
        <taxon>Rhabditida</taxon>
        <taxon>Rhabditina</taxon>
        <taxon>Rhabditomorpha</taxon>
        <taxon>Rhabditoidea</taxon>
        <taxon>Rhabditidae</taxon>
        <taxon>Mesorhabditinae</taxon>
        <taxon>Mesorhabditis</taxon>
    </lineage>
</organism>
<evidence type="ECO:0000313" key="1">
    <source>
        <dbReference type="EMBL" id="CAJ0564494.1"/>
    </source>
</evidence>
<dbReference type="EMBL" id="CATQJA010000888">
    <property type="protein sequence ID" value="CAJ0564494.1"/>
    <property type="molecule type" value="Genomic_DNA"/>
</dbReference>
<reference evidence="1" key="1">
    <citation type="submission" date="2023-06" db="EMBL/GenBank/DDBJ databases">
        <authorList>
            <person name="Delattre M."/>
        </authorList>
    </citation>
    <scope>NUCLEOTIDE SEQUENCE</scope>
    <source>
        <strain evidence="1">AF72</strain>
    </source>
</reference>
<evidence type="ECO:0000313" key="2">
    <source>
        <dbReference type="Proteomes" id="UP001177023"/>
    </source>
</evidence>
<dbReference type="Proteomes" id="UP001177023">
    <property type="component" value="Unassembled WGS sequence"/>
</dbReference>
<dbReference type="AlphaFoldDB" id="A0AA36C9Y0"/>
<comment type="caution">
    <text evidence="1">The sequence shown here is derived from an EMBL/GenBank/DDBJ whole genome shotgun (WGS) entry which is preliminary data.</text>
</comment>
<proteinExistence type="predicted"/>
<name>A0AA36C9Y0_9BILA</name>